<dbReference type="Gene3D" id="3.40.50.300">
    <property type="entry name" value="P-loop containing nucleotide triphosphate hydrolases"/>
    <property type="match status" value="2"/>
</dbReference>
<dbReference type="Gene3D" id="1.10.8.60">
    <property type="match status" value="1"/>
</dbReference>
<dbReference type="InterPro" id="IPR027065">
    <property type="entry name" value="Lon_Prtase"/>
</dbReference>
<dbReference type="Pfam" id="PF13654">
    <property type="entry name" value="AAA_32"/>
    <property type="match status" value="1"/>
</dbReference>
<feature type="compositionally biased region" description="Basic and acidic residues" evidence="3">
    <location>
        <begin position="148"/>
        <end position="157"/>
    </location>
</feature>
<dbReference type="RefSeq" id="WP_320506683.1">
    <property type="nucleotide sequence ID" value="NZ_JAXCLW010000001.1"/>
</dbReference>
<comment type="caution">
    <text evidence="5">The sequence shown here is derived from an EMBL/GenBank/DDBJ whole genome shotgun (WGS) entry which is preliminary data.</text>
</comment>
<dbReference type="InterPro" id="IPR014721">
    <property type="entry name" value="Ribsml_uS5_D2-typ_fold_subgr"/>
</dbReference>
<accession>A0ABU5E660</accession>
<dbReference type="InterPro" id="IPR046844">
    <property type="entry name" value="Lon-like_helical"/>
</dbReference>
<dbReference type="Pfam" id="PF20437">
    <property type="entry name" value="LonC_helical"/>
    <property type="match status" value="1"/>
</dbReference>
<dbReference type="EMBL" id="JAXCLW010000001">
    <property type="protein sequence ID" value="MDY0881624.1"/>
    <property type="molecule type" value="Genomic_DNA"/>
</dbReference>
<dbReference type="Pfam" id="PF20436">
    <property type="entry name" value="LonB_AAA-LID"/>
    <property type="match status" value="1"/>
</dbReference>
<feature type="domain" description="Lon proteolytic" evidence="4">
    <location>
        <begin position="532"/>
        <end position="728"/>
    </location>
</feature>
<dbReference type="InterPro" id="IPR041699">
    <property type="entry name" value="AAA_32"/>
</dbReference>
<dbReference type="InterPro" id="IPR046843">
    <property type="entry name" value="LonB_AAA-LID"/>
</dbReference>
<dbReference type="PANTHER" id="PTHR10046">
    <property type="entry name" value="ATP DEPENDENT LON PROTEASE FAMILY MEMBER"/>
    <property type="match status" value="1"/>
</dbReference>
<evidence type="ECO:0000313" key="6">
    <source>
        <dbReference type="Proteomes" id="UP001279642"/>
    </source>
</evidence>
<dbReference type="PRINTS" id="PR00830">
    <property type="entry name" value="ENDOLAPTASE"/>
</dbReference>
<comment type="catalytic activity">
    <reaction evidence="2">
        <text>Hydrolysis of proteins in presence of ATP.</text>
        <dbReference type="EC" id="3.4.21.53"/>
    </reaction>
</comment>
<name>A0ABU5E660_9PROT</name>
<sequence>MQSLGYTDVSIPQHRWEPGIGDVFNLSSHIRARQAIDLALSISGPDFNVILIGDENVGRMTATIDYLRYRRPIEHLVRQDWLYLQNFWVEHEPRAFGVSPGEGRRFEEHLTHYVKRVFTMFKAALESEIHRVRLEEIYREAERELDSKRRQLRRGNDRNGGGKRGTPKKMEAALRLSHGEEDADEKTASRGLFENPTEFEEEAGKIKASAEYAATELDRKTLEVIITKERCSFSDQFAPYQDLCNWIDDLNTDMLSNVTTIARLVRDGSVDVPVRYRANLLIDQTDNDGVPVILEPNPTYENLFGAIEYRRQQGSFETDFSLIRPGSLHRANGGILVLRAESLAKDDSVIDALKAALRDGMIAIEERHRMGSMPVAATPRPQPIPLSVKIIVISSPATFYQHFSDDTEFRAHFKIRAEIDPDMPASVENAATLGAILQRAIMRHGMRYTTDAVDCLLGLSSKIAGRRDLLSARFELLDDLIREAQRIAGPSNALSRDEILIAWNARRHRNRRAEERFLESIARRHIAITTEGTAIGQVNALTVREVGDYAFGRPSRVSARASIGWKGVVNIEHVTQLSGRSQQKGALVVEGYLRGQFGRLRPLSFDCSITFEQNYGRIEGDSASVAEFVAIISAVCGMPIRQDLAVTGSFNQLGDVQAVGDVTEKVEGFYEATEGNRRKGLLSGVILPSANIGDLVLAEEVAEALAQGRFKIWAIDRVEEAVAIFATLPSADLSDCDTHDLTRQAAAIYARMDANLAQFSETQRLYDSPPFQG</sequence>
<dbReference type="Pfam" id="PF05362">
    <property type="entry name" value="Lon_C"/>
    <property type="match status" value="1"/>
</dbReference>
<evidence type="ECO:0000259" key="4">
    <source>
        <dbReference type="PROSITE" id="PS51786"/>
    </source>
</evidence>
<protein>
    <recommendedName>
        <fullName evidence="2">endopeptidase La</fullName>
        <ecNumber evidence="2">3.4.21.53</ecNumber>
    </recommendedName>
</protein>
<dbReference type="EC" id="3.4.21.53" evidence="2"/>
<dbReference type="Proteomes" id="UP001279642">
    <property type="component" value="Unassembled WGS sequence"/>
</dbReference>
<comment type="similarity">
    <text evidence="2">Belongs to the peptidase S16 family.</text>
</comment>
<keyword evidence="2" id="KW-0720">Serine protease</keyword>
<gene>
    <name evidence="5" type="ORF">SMD27_02090</name>
</gene>
<proteinExistence type="inferred from homology"/>
<feature type="active site" evidence="2">
    <location>
        <position position="622"/>
    </location>
</feature>
<dbReference type="SUPFAM" id="SSF54211">
    <property type="entry name" value="Ribosomal protein S5 domain 2-like"/>
    <property type="match status" value="1"/>
</dbReference>
<organism evidence="5 6">
    <name type="scientific">Dongia soli</name>
    <dbReference type="NCBI Taxonomy" id="600628"/>
    <lineage>
        <taxon>Bacteria</taxon>
        <taxon>Pseudomonadati</taxon>
        <taxon>Pseudomonadota</taxon>
        <taxon>Alphaproteobacteria</taxon>
        <taxon>Rhodospirillales</taxon>
        <taxon>Dongiaceae</taxon>
        <taxon>Dongia</taxon>
    </lineage>
</organism>
<evidence type="ECO:0000256" key="1">
    <source>
        <dbReference type="ARBA" id="ARBA00022670"/>
    </source>
</evidence>
<evidence type="ECO:0000256" key="2">
    <source>
        <dbReference type="PROSITE-ProRule" id="PRU01122"/>
    </source>
</evidence>
<dbReference type="PROSITE" id="PS51786">
    <property type="entry name" value="LON_PROTEOLYTIC"/>
    <property type="match status" value="1"/>
</dbReference>
<keyword evidence="2" id="KW-0378">Hydrolase</keyword>
<evidence type="ECO:0000256" key="3">
    <source>
        <dbReference type="SAM" id="MobiDB-lite"/>
    </source>
</evidence>
<feature type="region of interest" description="Disordered" evidence="3">
    <location>
        <begin position="148"/>
        <end position="169"/>
    </location>
</feature>
<keyword evidence="1 2" id="KW-0645">Protease</keyword>
<reference evidence="5 6" key="1">
    <citation type="journal article" date="2016" name="Antonie Van Leeuwenhoek">
        <title>Dongia soli sp. nov., isolated from soil from Dokdo, Korea.</title>
        <authorList>
            <person name="Kim D.U."/>
            <person name="Lee H."/>
            <person name="Kim H."/>
            <person name="Kim S.G."/>
            <person name="Ka J.O."/>
        </authorList>
    </citation>
    <scope>NUCLEOTIDE SEQUENCE [LARGE SCALE GENOMIC DNA]</scope>
    <source>
        <strain evidence="5 6">D78</strain>
    </source>
</reference>
<dbReference type="Gene3D" id="3.30.230.10">
    <property type="match status" value="1"/>
</dbReference>
<dbReference type="InterPro" id="IPR027417">
    <property type="entry name" value="P-loop_NTPase"/>
</dbReference>
<evidence type="ECO:0000313" key="5">
    <source>
        <dbReference type="EMBL" id="MDY0881624.1"/>
    </source>
</evidence>
<dbReference type="InterPro" id="IPR020568">
    <property type="entry name" value="Ribosomal_Su5_D2-typ_SF"/>
</dbReference>
<dbReference type="InterPro" id="IPR008269">
    <property type="entry name" value="Lon_proteolytic"/>
</dbReference>
<feature type="active site" evidence="2">
    <location>
        <position position="665"/>
    </location>
</feature>
<keyword evidence="6" id="KW-1185">Reference proteome</keyword>